<evidence type="ECO:0000256" key="1">
    <source>
        <dbReference type="SAM" id="Phobius"/>
    </source>
</evidence>
<dbReference type="EMBL" id="CP047650">
    <property type="protein sequence ID" value="QHJ00240.1"/>
    <property type="molecule type" value="Genomic_DNA"/>
</dbReference>
<accession>A0A857JB11</accession>
<gene>
    <name evidence="2" type="ORF">GT347_21000</name>
</gene>
<keyword evidence="1" id="KW-1133">Transmembrane helix</keyword>
<feature type="transmembrane region" description="Helical" evidence="1">
    <location>
        <begin position="20"/>
        <end position="37"/>
    </location>
</feature>
<keyword evidence="1" id="KW-0812">Transmembrane</keyword>
<evidence type="ECO:0000313" key="2">
    <source>
        <dbReference type="EMBL" id="QHJ00240.1"/>
    </source>
</evidence>
<proteinExistence type="predicted"/>
<keyword evidence="3" id="KW-1185">Reference proteome</keyword>
<feature type="transmembrane region" description="Helical" evidence="1">
    <location>
        <begin position="57"/>
        <end position="83"/>
    </location>
</feature>
<dbReference type="RefSeq" id="WP_160554050.1">
    <property type="nucleotide sequence ID" value="NZ_CP047650.1"/>
</dbReference>
<feature type="transmembrane region" description="Helical" evidence="1">
    <location>
        <begin position="121"/>
        <end position="141"/>
    </location>
</feature>
<keyword evidence="1" id="KW-0472">Membrane</keyword>
<reference evidence="2 3" key="1">
    <citation type="submission" date="2020-01" db="EMBL/GenBank/DDBJ databases">
        <title>Genome sequencing of strain KACC 21265.</title>
        <authorList>
            <person name="Heo J."/>
            <person name="Kim S.-J."/>
            <person name="Kim J.-S."/>
            <person name="Hong S.-B."/>
            <person name="Kwon S.-W."/>
        </authorList>
    </citation>
    <scope>NUCLEOTIDE SEQUENCE [LARGE SCALE GENOMIC DNA]</scope>
    <source>
        <strain evidence="2 3">KACC 21265</strain>
    </source>
</reference>
<dbReference type="KEGG" id="xyk:GT347_21000"/>
<dbReference type="AlphaFoldDB" id="A0A857JB11"/>
<feature type="transmembrane region" description="Helical" evidence="1">
    <location>
        <begin position="95"/>
        <end position="115"/>
    </location>
</feature>
<protein>
    <submittedName>
        <fullName evidence="2">Nucleoside recognition family protein</fullName>
    </submittedName>
</protein>
<sequence>MQALIDVILHAGRSAVDTALYTLLPIMVVMMILMRWLEVRGVTGRLVAWLAPVARPFGLPGLGVLAMVQITLVSFAAPMPTLALMDRQGIPSRQLAATLAAMLAMAPANAMFPLAGMGMQLAPVLLMSIAGGLVAAAATYWGTGRFLDSAPHAALPALAGAEDGTSLLQIVNGSGAQAVRICISMIPMLLMSLVVVLGLQRVGGVDALNRALAPVLRVFGIDSGLLLPMVTKYLAGNTAMVGVVQEMAHQGHLRVSLIERSAGFLLHPLDLPGVALFASTGVRVGRVCLPALAGACVGVAFRAFGSVLLG</sequence>
<organism evidence="2 3">
    <name type="scientific">Xylophilus rhododendri</name>
    <dbReference type="NCBI Taxonomy" id="2697032"/>
    <lineage>
        <taxon>Bacteria</taxon>
        <taxon>Pseudomonadati</taxon>
        <taxon>Pseudomonadota</taxon>
        <taxon>Betaproteobacteria</taxon>
        <taxon>Burkholderiales</taxon>
        <taxon>Xylophilus</taxon>
    </lineage>
</organism>
<dbReference type="Proteomes" id="UP000464787">
    <property type="component" value="Chromosome"/>
</dbReference>
<feature type="transmembrane region" description="Helical" evidence="1">
    <location>
        <begin position="178"/>
        <end position="199"/>
    </location>
</feature>
<name>A0A857JB11_9BURK</name>
<evidence type="ECO:0000313" key="3">
    <source>
        <dbReference type="Proteomes" id="UP000464787"/>
    </source>
</evidence>